<dbReference type="RefSeq" id="WP_163954444.1">
    <property type="nucleotide sequence ID" value="NZ_JAAFZH010000016.1"/>
</dbReference>
<protein>
    <submittedName>
        <fullName evidence="2">Uncharacterized protein</fullName>
    </submittedName>
</protein>
<name>A0A6L9LG47_9BACT</name>
<feature type="compositionally biased region" description="Polar residues" evidence="1">
    <location>
        <begin position="1"/>
        <end position="26"/>
    </location>
</feature>
<gene>
    <name evidence="2" type="ORF">GK108_25730</name>
</gene>
<evidence type="ECO:0000256" key="1">
    <source>
        <dbReference type="SAM" id="MobiDB-lite"/>
    </source>
</evidence>
<evidence type="ECO:0000313" key="3">
    <source>
        <dbReference type="Proteomes" id="UP000474175"/>
    </source>
</evidence>
<evidence type="ECO:0000313" key="2">
    <source>
        <dbReference type="EMBL" id="NDU98312.1"/>
    </source>
</evidence>
<comment type="caution">
    <text evidence="2">The sequence shown here is derived from an EMBL/GenBank/DDBJ whole genome shotgun (WGS) entry which is preliminary data.</text>
</comment>
<feature type="region of interest" description="Disordered" evidence="1">
    <location>
        <begin position="1"/>
        <end position="29"/>
    </location>
</feature>
<accession>A0A6L9LG47</accession>
<proteinExistence type="predicted"/>
<feature type="region of interest" description="Disordered" evidence="1">
    <location>
        <begin position="270"/>
        <end position="311"/>
    </location>
</feature>
<dbReference type="EMBL" id="JAAFZH010000016">
    <property type="protein sequence ID" value="NDU98312.1"/>
    <property type="molecule type" value="Genomic_DNA"/>
</dbReference>
<feature type="region of interest" description="Disordered" evidence="1">
    <location>
        <begin position="59"/>
        <end position="78"/>
    </location>
</feature>
<keyword evidence="3" id="KW-1185">Reference proteome</keyword>
<sequence>MTTISNQSELQTDTYAMPRPSTSVSPGLTADKKKMLGISAAALLLGGSAWAVAKKIQEKGPEDPAPLDPVQNPNPTASLPDELDVAGKVLDTMPFDEAFKTAREEVGVGGVFSWHGRWYNTFEKEEWNGLSLDQRHEFLEMVTQEELPFKPYHQAVAINHSTDVASPPATVIEGHMNGQRVMGLDFNRDGVIDTLVMDGKDGYTYRVVDASGDDRLDTLLRYDSLNGELVEIEKLDDPFILGNDQFSQDLEESMSREIVDSILEPELVSEPTEALAVDEHHTVDDDNDTLGNSYDDDDTYNNHGDVQDMDE</sequence>
<reference evidence="2 3" key="1">
    <citation type="submission" date="2020-02" db="EMBL/GenBank/DDBJ databases">
        <title>Draft genome sequence of two Spirosoma agri KCTC 52727 and Spirosoma terrae KCTC 52035.</title>
        <authorList>
            <person name="Rojas J."/>
            <person name="Ambika Manirajan B."/>
            <person name="Suarez C."/>
            <person name="Ratering S."/>
            <person name="Schnell S."/>
        </authorList>
    </citation>
    <scope>NUCLEOTIDE SEQUENCE [LARGE SCALE GENOMIC DNA]</scope>
    <source>
        <strain evidence="2 3">KCTC 52035</strain>
    </source>
</reference>
<dbReference type="AlphaFoldDB" id="A0A6L9LG47"/>
<organism evidence="2 3">
    <name type="scientific">Spirosoma terrae</name>
    <dbReference type="NCBI Taxonomy" id="1968276"/>
    <lineage>
        <taxon>Bacteria</taxon>
        <taxon>Pseudomonadati</taxon>
        <taxon>Bacteroidota</taxon>
        <taxon>Cytophagia</taxon>
        <taxon>Cytophagales</taxon>
        <taxon>Cytophagaceae</taxon>
        <taxon>Spirosoma</taxon>
    </lineage>
</organism>
<dbReference type="Proteomes" id="UP000474175">
    <property type="component" value="Unassembled WGS sequence"/>
</dbReference>